<comment type="caution">
    <text evidence="1">The sequence shown here is derived from an EMBL/GenBank/DDBJ whole genome shotgun (WGS) entry which is preliminary data.</text>
</comment>
<reference evidence="1 2" key="1">
    <citation type="journal article" date="2019" name="Sci. Rep.">
        <title>Orb-weaving spider Araneus ventricosus genome elucidates the spidroin gene catalogue.</title>
        <authorList>
            <person name="Kono N."/>
            <person name="Nakamura H."/>
            <person name="Ohtoshi R."/>
            <person name="Moran D.A.P."/>
            <person name="Shinohara A."/>
            <person name="Yoshida Y."/>
            <person name="Fujiwara M."/>
            <person name="Mori M."/>
            <person name="Tomita M."/>
            <person name="Arakawa K."/>
        </authorList>
    </citation>
    <scope>NUCLEOTIDE SEQUENCE [LARGE SCALE GENOMIC DNA]</scope>
</reference>
<dbReference type="EMBL" id="BGPR01128722">
    <property type="protein sequence ID" value="GBN40313.1"/>
    <property type="molecule type" value="Genomic_DNA"/>
</dbReference>
<keyword evidence="2" id="KW-1185">Reference proteome</keyword>
<name>A0A4Y2NNG6_ARAVE</name>
<gene>
    <name evidence="1" type="ORF">AVEN_254919_1</name>
</gene>
<accession>A0A4Y2NNG6</accession>
<evidence type="ECO:0000313" key="1">
    <source>
        <dbReference type="EMBL" id="GBN40313.1"/>
    </source>
</evidence>
<protein>
    <submittedName>
        <fullName evidence="1">Uncharacterized protein</fullName>
    </submittedName>
</protein>
<sequence>MQFFFFIILRGSFQEEGRCSLRELPTLACDRNGHDVRLQQLHLHFGEDLHLPRLFFFRDDRILAGGEAAFFGSTNSWTSIMTVLISSKTKFPSLADNPLSR</sequence>
<dbReference type="AlphaFoldDB" id="A0A4Y2NNG6"/>
<dbReference type="Proteomes" id="UP000499080">
    <property type="component" value="Unassembled WGS sequence"/>
</dbReference>
<organism evidence="1 2">
    <name type="scientific">Araneus ventricosus</name>
    <name type="common">Orbweaver spider</name>
    <name type="synonym">Epeira ventricosa</name>
    <dbReference type="NCBI Taxonomy" id="182803"/>
    <lineage>
        <taxon>Eukaryota</taxon>
        <taxon>Metazoa</taxon>
        <taxon>Ecdysozoa</taxon>
        <taxon>Arthropoda</taxon>
        <taxon>Chelicerata</taxon>
        <taxon>Arachnida</taxon>
        <taxon>Araneae</taxon>
        <taxon>Araneomorphae</taxon>
        <taxon>Entelegynae</taxon>
        <taxon>Araneoidea</taxon>
        <taxon>Araneidae</taxon>
        <taxon>Araneus</taxon>
    </lineage>
</organism>
<proteinExistence type="predicted"/>
<evidence type="ECO:0000313" key="2">
    <source>
        <dbReference type="Proteomes" id="UP000499080"/>
    </source>
</evidence>